<name>A0AAX1J944_9MYCO</name>
<dbReference type="EMBL" id="BLKU01000005">
    <property type="protein sequence ID" value="GFG66925.1"/>
    <property type="molecule type" value="Genomic_DNA"/>
</dbReference>
<evidence type="ECO:0000313" key="4">
    <source>
        <dbReference type="Proteomes" id="UP000465306"/>
    </source>
</evidence>
<reference evidence="2" key="2">
    <citation type="submission" date="2020-02" db="EMBL/GenBank/DDBJ databases">
        <authorList>
            <person name="Matsumoto Y."/>
            <person name="Kinjo T."/>
            <person name="Motooka D."/>
            <person name="Nabeya D."/>
            <person name="Jung N."/>
            <person name="Uechi K."/>
            <person name="Horii T."/>
            <person name="Iida T."/>
            <person name="Fujita J."/>
            <person name="Nakamura S."/>
        </authorList>
    </citation>
    <scope>NUCLEOTIDE SEQUENCE</scope>
    <source>
        <strain evidence="2">JCM 13573</strain>
    </source>
</reference>
<dbReference type="KEGG" id="mku:I2456_21750"/>
<feature type="domain" description="PE" evidence="1">
    <location>
        <begin position="4"/>
        <end position="94"/>
    </location>
</feature>
<evidence type="ECO:0000313" key="5">
    <source>
        <dbReference type="Proteomes" id="UP000663583"/>
    </source>
</evidence>
<sequence>MSWMNAVPDHVAAAANDLASIGSSLSAANSSAAFPTSAVVAPGGDEVSAVIAALFGAHAQAYQELSAQAASFHQQFVQAMTGGAAQYAAAEARNATPLQ</sequence>
<accession>A0AAX1J944</accession>
<gene>
    <name evidence="3" type="ORF">I2456_21750</name>
    <name evidence="2" type="ORF">MKUB_44150</name>
</gene>
<dbReference type="Proteomes" id="UP000465306">
    <property type="component" value="Unassembled WGS sequence"/>
</dbReference>
<protein>
    <submittedName>
        <fullName evidence="3">PE family protein</fullName>
    </submittedName>
</protein>
<dbReference type="SUPFAM" id="SSF140459">
    <property type="entry name" value="PE/PPE dimer-like"/>
    <property type="match status" value="1"/>
</dbReference>
<dbReference type="InterPro" id="IPR038332">
    <property type="entry name" value="PPE_sf"/>
</dbReference>
<evidence type="ECO:0000313" key="2">
    <source>
        <dbReference type="EMBL" id="GFG66925.1"/>
    </source>
</evidence>
<organism evidence="3 5">
    <name type="scientific">Mycobacterium kubicae</name>
    <dbReference type="NCBI Taxonomy" id="120959"/>
    <lineage>
        <taxon>Bacteria</taxon>
        <taxon>Bacillati</taxon>
        <taxon>Actinomycetota</taxon>
        <taxon>Actinomycetes</taxon>
        <taxon>Mycobacteriales</taxon>
        <taxon>Mycobacteriaceae</taxon>
        <taxon>Mycobacterium</taxon>
        <taxon>Mycobacterium simiae complex</taxon>
    </lineage>
</organism>
<dbReference type="Proteomes" id="UP000663583">
    <property type="component" value="Chromosome"/>
</dbReference>
<dbReference type="EMBL" id="CP065047">
    <property type="protein sequence ID" value="QPI37020.1"/>
    <property type="molecule type" value="Genomic_DNA"/>
</dbReference>
<evidence type="ECO:0000313" key="3">
    <source>
        <dbReference type="EMBL" id="QPI37020.1"/>
    </source>
</evidence>
<dbReference type="AlphaFoldDB" id="A0AAX1J944"/>
<dbReference type="Pfam" id="PF00934">
    <property type="entry name" value="PE"/>
    <property type="match status" value="1"/>
</dbReference>
<evidence type="ECO:0000259" key="1">
    <source>
        <dbReference type="Pfam" id="PF00934"/>
    </source>
</evidence>
<dbReference type="InterPro" id="IPR000084">
    <property type="entry name" value="PE-PGRS_N"/>
</dbReference>
<proteinExistence type="predicted"/>
<reference evidence="2 4" key="1">
    <citation type="journal article" date="2019" name="Emerg. Microbes Infect.">
        <title>Comprehensive subspecies identification of 175 nontuberculous mycobacteria species based on 7547 genomic profiles.</title>
        <authorList>
            <person name="Matsumoto Y."/>
            <person name="Kinjo T."/>
            <person name="Motooka D."/>
            <person name="Nabeya D."/>
            <person name="Jung N."/>
            <person name="Uechi K."/>
            <person name="Horii T."/>
            <person name="Iida T."/>
            <person name="Fujita J."/>
            <person name="Nakamura S."/>
        </authorList>
    </citation>
    <scope>NUCLEOTIDE SEQUENCE [LARGE SCALE GENOMIC DNA]</scope>
    <source>
        <strain evidence="2 4">JCM 13573</strain>
    </source>
</reference>
<reference evidence="3" key="3">
    <citation type="submission" date="2020-11" db="EMBL/GenBank/DDBJ databases">
        <title>Intraspecies plasmid and genomic variation of Mycobacterium kubicae revealed by the complete genome sequences of two clinical isolates.</title>
        <authorList>
            <person name="Hendrix J.R."/>
            <person name="Epperson L.E."/>
            <person name="Honda J.R."/>
            <person name="Strong M."/>
        </authorList>
    </citation>
    <scope>NUCLEOTIDE SEQUENCE</scope>
    <source>
        <strain evidence="3">JCM 13573</strain>
    </source>
</reference>
<keyword evidence="4" id="KW-1185">Reference proteome</keyword>
<dbReference type="Gene3D" id="1.10.287.850">
    <property type="entry name" value="HP0062-like domain"/>
    <property type="match status" value="1"/>
</dbReference>